<evidence type="ECO:0000256" key="11">
    <source>
        <dbReference type="ARBA" id="ARBA00022989"/>
    </source>
</evidence>
<dbReference type="InParanoid" id="K1V4Q0"/>
<feature type="region of interest" description="Disordered" evidence="21">
    <location>
        <begin position="1046"/>
        <end position="1101"/>
    </location>
</feature>
<dbReference type="InterPro" id="IPR053958">
    <property type="entry name" value="HMGCR/SNAP/NPC1-like_SSD"/>
</dbReference>
<feature type="transmembrane region" description="Helical" evidence="22">
    <location>
        <begin position="292"/>
        <end position="309"/>
    </location>
</feature>
<evidence type="ECO:0000256" key="9">
    <source>
        <dbReference type="ARBA" id="ARBA00022737"/>
    </source>
</evidence>
<evidence type="ECO:0000256" key="17">
    <source>
        <dbReference type="ARBA" id="ARBA00023180"/>
    </source>
</evidence>
<dbReference type="GO" id="GO:0045540">
    <property type="term" value="P:regulation of cholesterol biosynthetic process"/>
    <property type="evidence" value="ECO:0007669"/>
    <property type="project" value="TreeGrafter"/>
</dbReference>
<dbReference type="GO" id="GO:0000139">
    <property type="term" value="C:Golgi membrane"/>
    <property type="evidence" value="ECO:0007669"/>
    <property type="project" value="UniProtKB-SubCell"/>
</dbReference>
<dbReference type="PROSITE" id="PS50156">
    <property type="entry name" value="SSD"/>
    <property type="match status" value="1"/>
</dbReference>
<dbReference type="PROSITE" id="PS50082">
    <property type="entry name" value="WD_REPEATS_2"/>
    <property type="match status" value="1"/>
</dbReference>
<evidence type="ECO:0000256" key="3">
    <source>
        <dbReference type="ARBA" id="ARBA00004653"/>
    </source>
</evidence>
<dbReference type="OMA" id="RAARINW"/>
<keyword evidence="17" id="KW-0325">Glycoprotein</keyword>
<evidence type="ECO:0000256" key="7">
    <source>
        <dbReference type="ARBA" id="ARBA00022574"/>
    </source>
</evidence>
<protein>
    <recommendedName>
        <fullName evidence="5">Sterol regulatory element-binding protein cleavage-activating protein</fullName>
    </recommendedName>
</protein>
<keyword evidence="10" id="KW-0256">Endoplasmic reticulum</keyword>
<evidence type="ECO:0000256" key="1">
    <source>
        <dbReference type="ARBA" id="ARBA00004477"/>
    </source>
</evidence>
<sequence length="1352" mass="145069">MFAAHANLGAATVCNPSPLPLTPCFASAILKCELILQIRTLLIDCFVMTTLFYPSIAAFIERGFDAPSAHPASPIPCSTTASTSWRPIQDAFYPDPPPLLPNVEWGPWWAPEGDRAWVAAQSCSAGASANTPEIDVLRIAWADVGEVLDGENGEGVSLLRQVQRLADEWEDGARCVRHLIPHNGQVKEDGPCYFISPDGAEGTTAHEELWGSPEEYNSIYRTVAVPFHVQGDRQVFEDKWNAKLAQVLAPLGAEVFTESWPRGVGNSSTLVSFSTTPPPTAPAPKSNKTPRIVFVLYALLLAGLLYQLSRNATKVHSPIGLAFTGIVQLCCSALMSSGVLAVLGWNDLSWKGWGWSKGQTVLPTYVLPFVIVVVGVENMSVLTRAVFSVPFTHSVPERIGIGLSKVGGTMFLTSCTDLLILAFVSLCVHLQPVREFCIFAAVVIIADWFMLNTFFLTVLSIDAQRLELADVLASKGGLSATEAKRREEDAAKRRAGRRAARINWRKILRARVAKSGSLILLLTSVGIIYWYTERGRINPAAALYGYVPTATSSYALSARPTTFATAASSLFSITPSEELWRAINPKGLTSVRIAMPPSSIVVLPRPGHALEPSDIRLMLDPLKPARAFDIRPVWHLFKFVIAPLLSTPLALYGLLRFLLKDSDKLAVQRDHLKHPDDDHGSDEESDDEGNRGSKANSSISVYMLPASHEFDVDVIAASPDGKLAVSIGIDNSICLWRFTDDDHASGTREMLTVDTSLKDSPAIGAAVSRDNNYVAVATRNGLVQIWATPEDGKTDSISVTNLFQPECSDRVVAVAFEDVPPSDDPFSSPSPTSGSGRVTCPALLVAISNGSVQVVAGNRSFEIIPAVVKSELLPCRADLFATENGSVVVISNAEGTNIWHKHHSGWTPLPLGTALPLGDRVTSVSRCTIPWQDRMPELFVVGRRSGRVDVFDAYGEPFAAVHQASEPIKEVSIAAPGNTRCATCGTQSSQGFFVIASTASQVFIDRVANKDRTQFCRCQPVRRSALDETLASASSMRSTSIVFQPAGRQRSMSGGLSTAPSPIKASLAPPSDFPVSSHGTRRLSGYRLDDRPPSPMERNGSFGALASLAMSAEDSASPLTPLKNLTPMEDSSPVVIPLGGILASDGGWAVLDDTLVGVRRNGSGIDDSQWQVWNVDLRKPWNGSVLLVDTSSLEVLERRTGVPPRTGEAGEVPMRQRRAERMLSLNGRASFPHGGASNVVPTHQPLGYVAVRPLCPAGRGSNCVLLAGFGNRVGILGTVSGPNRPSATPFANGHATPNINLATPRRPHFPLTPPPPMRANSMSPNGSSNGFPTPGTPGLAVIVNGTGPLSTK</sequence>
<dbReference type="GO" id="GO:0005789">
    <property type="term" value="C:endoplasmic reticulum membrane"/>
    <property type="evidence" value="ECO:0007669"/>
    <property type="project" value="UniProtKB-SubCell"/>
</dbReference>
<gene>
    <name evidence="24" type="ORF">A1Q2_06718</name>
</gene>
<dbReference type="GO" id="GO:0012507">
    <property type="term" value="C:ER to Golgi transport vesicle membrane"/>
    <property type="evidence" value="ECO:0007669"/>
    <property type="project" value="UniProtKB-SubCell"/>
</dbReference>
<dbReference type="GO" id="GO:0032933">
    <property type="term" value="P:SREBP signaling pathway"/>
    <property type="evidence" value="ECO:0007669"/>
    <property type="project" value="InterPro"/>
</dbReference>
<feature type="transmembrane region" description="Helical" evidence="22">
    <location>
        <begin position="512"/>
        <end position="531"/>
    </location>
</feature>
<proteinExistence type="inferred from homology"/>
<feature type="domain" description="SSD" evidence="23">
    <location>
        <begin position="289"/>
        <end position="461"/>
    </location>
</feature>
<evidence type="ECO:0000256" key="5">
    <source>
        <dbReference type="ARBA" id="ARBA00019541"/>
    </source>
</evidence>
<organism evidence="24 25">
    <name type="scientific">Trichosporon asahii var. asahii (strain CBS 8904)</name>
    <name type="common">Yeast</name>
    <dbReference type="NCBI Taxonomy" id="1220162"/>
    <lineage>
        <taxon>Eukaryota</taxon>
        <taxon>Fungi</taxon>
        <taxon>Dikarya</taxon>
        <taxon>Basidiomycota</taxon>
        <taxon>Agaricomycotina</taxon>
        <taxon>Tremellomycetes</taxon>
        <taxon>Trichosporonales</taxon>
        <taxon>Trichosporonaceae</taxon>
        <taxon>Trichosporon</taxon>
    </lineage>
</organism>
<dbReference type="SUPFAM" id="SSF50978">
    <property type="entry name" value="WD40 repeat-like"/>
    <property type="match status" value="1"/>
</dbReference>
<comment type="caution">
    <text evidence="24">The sequence shown here is derived from an EMBL/GenBank/DDBJ whole genome shotgun (WGS) entry which is preliminary data.</text>
</comment>
<dbReference type="InterPro" id="IPR030225">
    <property type="entry name" value="SCAP"/>
</dbReference>
<feature type="compositionally biased region" description="Polar residues" evidence="21">
    <location>
        <begin position="1050"/>
        <end position="1060"/>
    </location>
</feature>
<evidence type="ECO:0000256" key="2">
    <source>
        <dbReference type="ARBA" id="ARBA00004557"/>
    </source>
</evidence>
<dbReference type="PANTHER" id="PTHR46378:SF1">
    <property type="entry name" value="STEROL REGULATORY ELEMENT-BINDING PROTEIN CLEAVAGE-ACTIVATING PROTEIN"/>
    <property type="match status" value="1"/>
</dbReference>
<feature type="region of interest" description="Disordered" evidence="21">
    <location>
        <begin position="672"/>
        <end position="694"/>
    </location>
</feature>
<evidence type="ECO:0000256" key="12">
    <source>
        <dbReference type="ARBA" id="ARBA00023034"/>
    </source>
</evidence>
<dbReference type="InterPro" id="IPR015943">
    <property type="entry name" value="WD40/YVTN_repeat-like_dom_sf"/>
</dbReference>
<keyword evidence="16" id="KW-1207">Sterol metabolism</keyword>
<feature type="transmembrane region" description="Helical" evidence="22">
    <location>
        <begin position="365"/>
        <end position="387"/>
    </location>
</feature>
<feature type="repeat" description="WD" evidence="20">
    <location>
        <begin position="705"/>
        <end position="746"/>
    </location>
</feature>
<evidence type="ECO:0000256" key="16">
    <source>
        <dbReference type="ARBA" id="ARBA00023166"/>
    </source>
</evidence>
<evidence type="ECO:0000256" key="19">
    <source>
        <dbReference type="ARBA" id="ARBA00045958"/>
    </source>
</evidence>
<evidence type="ECO:0000313" key="24">
    <source>
        <dbReference type="EMBL" id="EKC98964.1"/>
    </source>
</evidence>
<evidence type="ECO:0000256" key="18">
    <source>
        <dbReference type="ARBA" id="ARBA00023221"/>
    </source>
</evidence>
<evidence type="ECO:0000256" key="4">
    <source>
        <dbReference type="ARBA" id="ARBA00007410"/>
    </source>
</evidence>
<evidence type="ECO:0000313" key="25">
    <source>
        <dbReference type="Proteomes" id="UP000006757"/>
    </source>
</evidence>
<feature type="transmembrane region" description="Helical" evidence="22">
    <location>
        <begin position="438"/>
        <end position="459"/>
    </location>
</feature>
<dbReference type="InterPro" id="IPR036322">
    <property type="entry name" value="WD40_repeat_dom_sf"/>
</dbReference>
<dbReference type="PANTHER" id="PTHR46378">
    <property type="entry name" value="STEROL REGULATORY ELEMENT-BINDING PROTEIN CLEAVAGE-ACTIVATING PROTEIN"/>
    <property type="match status" value="1"/>
</dbReference>
<dbReference type="InterPro" id="IPR000731">
    <property type="entry name" value="SSD"/>
</dbReference>
<evidence type="ECO:0000256" key="22">
    <source>
        <dbReference type="SAM" id="Phobius"/>
    </source>
</evidence>
<reference evidence="24 25" key="1">
    <citation type="journal article" date="2012" name="Eukaryot. Cell">
        <title>Genome sequence of the Trichosporon asahii environmental strain CBS 8904.</title>
        <authorList>
            <person name="Yang R.Y."/>
            <person name="Li H.T."/>
            <person name="Zhu H."/>
            <person name="Zhou G.P."/>
            <person name="Wang M."/>
            <person name="Wang L."/>
        </authorList>
    </citation>
    <scope>NUCLEOTIDE SEQUENCE [LARGE SCALE GENOMIC DNA]</scope>
    <source>
        <strain evidence="24 25">CBS 8904</strain>
    </source>
</reference>
<dbReference type="Pfam" id="PF12349">
    <property type="entry name" value="Sterol-sensing"/>
    <property type="match status" value="1"/>
</dbReference>
<evidence type="ECO:0000256" key="14">
    <source>
        <dbReference type="ARBA" id="ARBA00023121"/>
    </source>
</evidence>
<keyword evidence="7 20" id="KW-0853">WD repeat</keyword>
<keyword evidence="12" id="KW-0333">Golgi apparatus</keyword>
<dbReference type="EMBL" id="AMBO01000378">
    <property type="protein sequence ID" value="EKC98964.1"/>
    <property type="molecule type" value="Genomic_DNA"/>
</dbReference>
<name>K1V4Q0_TRIAC</name>
<dbReference type="SMART" id="SM00320">
    <property type="entry name" value="WD40"/>
    <property type="match status" value="2"/>
</dbReference>
<dbReference type="Proteomes" id="UP000006757">
    <property type="component" value="Unassembled WGS sequence"/>
</dbReference>
<dbReference type="STRING" id="1220162.K1V4Q0"/>
<feature type="transmembrane region" description="Helical" evidence="22">
    <location>
        <begin position="321"/>
        <end position="345"/>
    </location>
</feature>
<dbReference type="HOGENOM" id="CLU_261171_0_0_1"/>
<dbReference type="GO" id="GO:0008203">
    <property type="term" value="P:cholesterol metabolic process"/>
    <property type="evidence" value="ECO:0007669"/>
    <property type="project" value="UniProtKB-KW"/>
</dbReference>
<keyword evidence="18" id="KW-0753">Steroid metabolism</keyword>
<dbReference type="eggNOG" id="KOG1933">
    <property type="taxonomic scope" value="Eukaryota"/>
</dbReference>
<keyword evidence="13" id="KW-0443">Lipid metabolism</keyword>
<feature type="transmembrane region" description="Helical" evidence="22">
    <location>
        <begin position="408"/>
        <end position="432"/>
    </location>
</feature>
<evidence type="ECO:0000256" key="8">
    <source>
        <dbReference type="ARBA" id="ARBA00022692"/>
    </source>
</evidence>
<dbReference type="OrthoDB" id="6510177at2759"/>
<evidence type="ECO:0000259" key="23">
    <source>
        <dbReference type="PROSITE" id="PS50156"/>
    </source>
</evidence>
<evidence type="ECO:0000256" key="6">
    <source>
        <dbReference type="ARBA" id="ARBA00022548"/>
    </source>
</evidence>
<keyword evidence="6" id="KW-0153">Cholesterol metabolism</keyword>
<keyword evidence="14" id="KW-0446">Lipid-binding</keyword>
<dbReference type="GO" id="GO:0032934">
    <property type="term" value="F:sterol binding"/>
    <property type="evidence" value="ECO:0007669"/>
    <property type="project" value="InterPro"/>
</dbReference>
<dbReference type="InterPro" id="IPR001680">
    <property type="entry name" value="WD40_rpt"/>
</dbReference>
<comment type="subcellular location">
    <subcellularLocation>
        <location evidence="2">Cytoplasmic vesicle</location>
        <location evidence="2">COPII-coated vesicle membrane</location>
        <topology evidence="2">Multi-pass membrane protein</topology>
    </subcellularLocation>
    <subcellularLocation>
        <location evidence="1">Endoplasmic reticulum membrane</location>
        <topology evidence="1">Multi-pass membrane protein</topology>
    </subcellularLocation>
    <subcellularLocation>
        <location evidence="3">Golgi apparatus membrane</location>
        <topology evidence="3">Multi-pass membrane protein</topology>
    </subcellularLocation>
</comment>
<keyword evidence="8 22" id="KW-0812">Transmembrane</keyword>
<keyword evidence="15 22" id="KW-0472">Membrane</keyword>
<keyword evidence="9" id="KW-0677">Repeat</keyword>
<comment type="function">
    <text evidence="19">Escort protein required for cholesterol as well as lipid homeostasis. Regulates export of the SCAP-SREBP complex from the endoplasmic reticulum to the Golgi upon low cholesterol, thereby regulating the processing of sterol regulatory element-binding proteins (SREBPs) SREBF1/SREBP1 and SREBF2/SREBP2. At high sterol concentrations, formation of a ternary complex with INSIG (INSIG1 or INSIG2) leads to mask the ER export signal in SCAP, promoting retention of the complex in the endoplasmic reticulum. Low sterol concentrations trigger release of INSIG, a conformational change in the SSD domain of SCAP, unmasking of the ER export signal, promoting recruitment into COPII-coated vesicles and transport of the SCAP-SREBP to the Golgi: in the Golgi, SREBPs are then processed, releasing the transcription factor fragment of SREBPs from the membrane, its import into the nucleus and up-regulation of LDLR, INSIG1 and the mevalonate pathway. Binds cholesterol via its SSD domain.</text>
</comment>
<evidence type="ECO:0000256" key="20">
    <source>
        <dbReference type="PROSITE-ProRule" id="PRU00221"/>
    </source>
</evidence>
<keyword evidence="25" id="KW-1185">Reference proteome</keyword>
<accession>K1V4Q0</accession>
<evidence type="ECO:0000256" key="13">
    <source>
        <dbReference type="ARBA" id="ARBA00023098"/>
    </source>
</evidence>
<evidence type="ECO:0000256" key="15">
    <source>
        <dbReference type="ARBA" id="ARBA00023136"/>
    </source>
</evidence>
<dbReference type="Gene3D" id="2.130.10.10">
    <property type="entry name" value="YVTN repeat-like/Quinoprotein amine dehydrogenase"/>
    <property type="match status" value="1"/>
</dbReference>
<keyword evidence="11 22" id="KW-1133">Transmembrane helix</keyword>
<dbReference type="GO" id="GO:0032936">
    <property type="term" value="C:SREBP-SCAP complex"/>
    <property type="evidence" value="ECO:0007669"/>
    <property type="project" value="TreeGrafter"/>
</dbReference>
<comment type="similarity">
    <text evidence="4">Belongs to the WD repeat SCAP family.</text>
</comment>
<evidence type="ECO:0000256" key="21">
    <source>
        <dbReference type="SAM" id="MobiDB-lite"/>
    </source>
</evidence>
<evidence type="ECO:0000256" key="10">
    <source>
        <dbReference type="ARBA" id="ARBA00022824"/>
    </source>
</evidence>